<reference evidence="2 3" key="1">
    <citation type="journal article" date="2019" name="Sci. Rep.">
        <title>Orb-weaving spider Araneus ventricosus genome elucidates the spidroin gene catalogue.</title>
        <authorList>
            <person name="Kono N."/>
            <person name="Nakamura H."/>
            <person name="Ohtoshi R."/>
            <person name="Moran D.A.P."/>
            <person name="Shinohara A."/>
            <person name="Yoshida Y."/>
            <person name="Fujiwara M."/>
            <person name="Mori M."/>
            <person name="Tomita M."/>
            <person name="Arakawa K."/>
        </authorList>
    </citation>
    <scope>NUCLEOTIDE SEQUENCE [LARGE SCALE GENOMIC DNA]</scope>
</reference>
<protein>
    <submittedName>
        <fullName evidence="2">Uncharacterized protein</fullName>
    </submittedName>
</protein>
<feature type="non-terminal residue" evidence="2">
    <location>
        <position position="197"/>
    </location>
</feature>
<dbReference type="Proteomes" id="UP000499080">
    <property type="component" value="Unassembled WGS sequence"/>
</dbReference>
<evidence type="ECO:0000313" key="2">
    <source>
        <dbReference type="EMBL" id="GBL74366.1"/>
    </source>
</evidence>
<keyword evidence="1" id="KW-0812">Transmembrane</keyword>
<dbReference type="PANTHER" id="PTHR11161:SF0">
    <property type="entry name" value="O-ACYLTRANSFERASE LIKE PROTEIN"/>
    <property type="match status" value="1"/>
</dbReference>
<dbReference type="PANTHER" id="PTHR11161">
    <property type="entry name" value="O-ACYLTRANSFERASE"/>
    <property type="match status" value="1"/>
</dbReference>
<keyword evidence="1" id="KW-0472">Membrane</keyword>
<evidence type="ECO:0000313" key="3">
    <source>
        <dbReference type="Proteomes" id="UP000499080"/>
    </source>
</evidence>
<sequence length="197" mass="21601">WCTSFGRSKAVTRYWATRTPTSVLELSNGHCHSESRTLRQGGVIQFVLVIFGRERDISSLRMRSGPTQCLLSVFALLAVIGSSITAFEYCARSKFSKECECGSNARGKPINSADAENASQGNNDDVSLLGTEEKIVLPVCLEKCKPFFNCFCIFTNGEKILNTASSEGQLPSLHGIRFLSMTWVILCHTYASVASIV</sequence>
<feature type="non-terminal residue" evidence="2">
    <location>
        <position position="1"/>
    </location>
</feature>
<accession>A0A4Y2A545</accession>
<evidence type="ECO:0000256" key="1">
    <source>
        <dbReference type="SAM" id="Phobius"/>
    </source>
</evidence>
<name>A0A4Y2A545_ARAVE</name>
<gene>
    <name evidence="2" type="ORF">AVEN_43054_1</name>
</gene>
<keyword evidence="1" id="KW-1133">Transmembrane helix</keyword>
<dbReference type="AlphaFoldDB" id="A0A4Y2A545"/>
<organism evidence="2 3">
    <name type="scientific">Araneus ventricosus</name>
    <name type="common">Orbweaver spider</name>
    <name type="synonym">Epeira ventricosa</name>
    <dbReference type="NCBI Taxonomy" id="182803"/>
    <lineage>
        <taxon>Eukaryota</taxon>
        <taxon>Metazoa</taxon>
        <taxon>Ecdysozoa</taxon>
        <taxon>Arthropoda</taxon>
        <taxon>Chelicerata</taxon>
        <taxon>Arachnida</taxon>
        <taxon>Araneae</taxon>
        <taxon>Araneomorphae</taxon>
        <taxon>Entelegynae</taxon>
        <taxon>Araneoidea</taxon>
        <taxon>Araneidae</taxon>
        <taxon>Araneus</taxon>
    </lineage>
</organism>
<comment type="caution">
    <text evidence="2">The sequence shown here is derived from an EMBL/GenBank/DDBJ whole genome shotgun (WGS) entry which is preliminary data.</text>
</comment>
<proteinExistence type="predicted"/>
<keyword evidence="3" id="KW-1185">Reference proteome</keyword>
<dbReference type="OrthoDB" id="207378at2759"/>
<dbReference type="EMBL" id="BGPR01079406">
    <property type="protein sequence ID" value="GBL74366.1"/>
    <property type="molecule type" value="Genomic_DNA"/>
</dbReference>
<dbReference type="InterPro" id="IPR052728">
    <property type="entry name" value="O2_lipid_transport_reg"/>
</dbReference>
<feature type="transmembrane region" description="Helical" evidence="1">
    <location>
        <begin position="69"/>
        <end position="87"/>
    </location>
</feature>